<organism evidence="1 2">
    <name type="scientific">Pleurotus eryngii</name>
    <name type="common">Boletus of the steppes</name>
    <dbReference type="NCBI Taxonomy" id="5323"/>
    <lineage>
        <taxon>Eukaryota</taxon>
        <taxon>Fungi</taxon>
        <taxon>Dikarya</taxon>
        <taxon>Basidiomycota</taxon>
        <taxon>Agaricomycotina</taxon>
        <taxon>Agaricomycetes</taxon>
        <taxon>Agaricomycetidae</taxon>
        <taxon>Agaricales</taxon>
        <taxon>Pleurotineae</taxon>
        <taxon>Pleurotaceae</taxon>
        <taxon>Pleurotus</taxon>
    </lineage>
</organism>
<keyword evidence="2" id="KW-1185">Reference proteome</keyword>
<dbReference type="OrthoDB" id="3269456at2759"/>
<accession>A0A9P5ZM05</accession>
<dbReference type="AlphaFoldDB" id="A0A9P5ZM05"/>
<reference evidence="1" key="1">
    <citation type="submission" date="2020-11" db="EMBL/GenBank/DDBJ databases">
        <authorList>
            <consortium name="DOE Joint Genome Institute"/>
            <person name="Ahrendt S."/>
            <person name="Riley R."/>
            <person name="Andreopoulos W."/>
            <person name="Labutti K."/>
            <person name="Pangilinan J."/>
            <person name="Ruiz-Duenas F.J."/>
            <person name="Barrasa J.M."/>
            <person name="Sanchez-Garcia M."/>
            <person name="Camarero S."/>
            <person name="Miyauchi S."/>
            <person name="Serrano A."/>
            <person name="Linde D."/>
            <person name="Babiker R."/>
            <person name="Drula E."/>
            <person name="Ayuso-Fernandez I."/>
            <person name="Pacheco R."/>
            <person name="Padilla G."/>
            <person name="Ferreira P."/>
            <person name="Barriuso J."/>
            <person name="Kellner H."/>
            <person name="Castanera R."/>
            <person name="Alfaro M."/>
            <person name="Ramirez L."/>
            <person name="Pisabarro A.G."/>
            <person name="Kuo A."/>
            <person name="Tritt A."/>
            <person name="Lipzen A."/>
            <person name="He G."/>
            <person name="Yan M."/>
            <person name="Ng V."/>
            <person name="Cullen D."/>
            <person name="Martin F."/>
            <person name="Rosso M.-N."/>
            <person name="Henrissat B."/>
            <person name="Hibbett D."/>
            <person name="Martinez A.T."/>
            <person name="Grigoriev I.V."/>
        </authorList>
    </citation>
    <scope>NUCLEOTIDE SEQUENCE</scope>
    <source>
        <strain evidence="1">ATCC 90797</strain>
    </source>
</reference>
<gene>
    <name evidence="1" type="ORF">BDN71DRAFT_1435668</name>
</gene>
<dbReference type="EMBL" id="MU154685">
    <property type="protein sequence ID" value="KAF9489045.1"/>
    <property type="molecule type" value="Genomic_DNA"/>
</dbReference>
<evidence type="ECO:0000313" key="1">
    <source>
        <dbReference type="EMBL" id="KAF9489045.1"/>
    </source>
</evidence>
<evidence type="ECO:0000313" key="2">
    <source>
        <dbReference type="Proteomes" id="UP000807025"/>
    </source>
</evidence>
<dbReference type="Proteomes" id="UP000807025">
    <property type="component" value="Unassembled WGS sequence"/>
</dbReference>
<proteinExistence type="predicted"/>
<name>A0A9P5ZM05_PLEER</name>
<protein>
    <submittedName>
        <fullName evidence="1">Uncharacterized protein</fullName>
    </submittedName>
</protein>
<comment type="caution">
    <text evidence="1">The sequence shown here is derived from an EMBL/GenBank/DDBJ whole genome shotgun (WGS) entry which is preliminary data.</text>
</comment>
<sequence length="219" mass="24691">MDAYYDTSSVVVTLEDHIESRAEAGLPQMFIMTAEMGDRFSLNIHVSPNGTSKLVHHQNTLGEVEEVTIGIQGIVCKTALPPFSIGIRRGDNHTRHLRQGITVTGLDSKHFNQIIANVKHIHTMFSWYTPKGKLKTPPDFIGSYKHLTDKVKAKYTTISASNCFFTPKKQAADYEEVTIGEEIDPHRVLSNVDTKKWVYTEDNKVDYYTIGVNKDGEMM</sequence>